<dbReference type="EMBL" id="LR593886">
    <property type="protein sequence ID" value="VTR93244.1"/>
    <property type="molecule type" value="Genomic_DNA"/>
</dbReference>
<dbReference type="RefSeq" id="WP_162668007.1">
    <property type="nucleotide sequence ID" value="NZ_LR593886.1"/>
</dbReference>
<evidence type="ECO:0000259" key="2">
    <source>
        <dbReference type="Pfam" id="PF07589"/>
    </source>
</evidence>
<keyword evidence="1" id="KW-0732">Signal</keyword>
<sequence length="220" mass="23495">MKRVLLFASLIVLTGAGAGTATAGPIQWSYSAEVEYSRDYGNDFLLNWTNQSGTVTSGAGEYTSRDLFTTTAYPGPPRDDNGQVAYNFTVRLTLKDIASGQSAVLAYNGWYATQWDKKWTGEDENGNPTWDWDWIHEQSEFGKPTSWDWVTLGGNVYTLRGEGGGMGTTPNGALVVSVSPTATPEPTTLALAGIGLTALGVARRVRGRSAARVNTATAGA</sequence>
<proteinExistence type="predicted"/>
<evidence type="ECO:0000313" key="3">
    <source>
        <dbReference type="EMBL" id="VTR93244.1"/>
    </source>
</evidence>
<dbReference type="AlphaFoldDB" id="A0A6P2CZL7"/>
<name>A0A6P2CZL7_9BACT</name>
<dbReference type="KEGG" id="gms:SOIL9_44700"/>
<feature type="domain" description="Ice-binding protein C-terminal" evidence="2">
    <location>
        <begin position="182"/>
        <end position="204"/>
    </location>
</feature>
<gene>
    <name evidence="3" type="ORF">SOIL9_44700</name>
</gene>
<evidence type="ECO:0000256" key="1">
    <source>
        <dbReference type="SAM" id="SignalP"/>
    </source>
</evidence>
<dbReference type="InterPro" id="IPR013424">
    <property type="entry name" value="Ice-binding_C"/>
</dbReference>
<feature type="chain" id="PRO_5026909440" evidence="1">
    <location>
        <begin position="24"/>
        <end position="220"/>
    </location>
</feature>
<dbReference type="Proteomes" id="UP000464178">
    <property type="component" value="Chromosome"/>
</dbReference>
<reference evidence="3 4" key="1">
    <citation type="submission" date="2019-05" db="EMBL/GenBank/DDBJ databases">
        <authorList>
            <consortium name="Science for Life Laboratories"/>
        </authorList>
    </citation>
    <scope>NUCLEOTIDE SEQUENCE [LARGE SCALE GENOMIC DNA]</scope>
    <source>
        <strain evidence="3">Soil9</strain>
    </source>
</reference>
<organism evidence="3 4">
    <name type="scientific">Gemmata massiliana</name>
    <dbReference type="NCBI Taxonomy" id="1210884"/>
    <lineage>
        <taxon>Bacteria</taxon>
        <taxon>Pseudomonadati</taxon>
        <taxon>Planctomycetota</taxon>
        <taxon>Planctomycetia</taxon>
        <taxon>Gemmatales</taxon>
        <taxon>Gemmataceae</taxon>
        <taxon>Gemmata</taxon>
    </lineage>
</organism>
<feature type="signal peptide" evidence="1">
    <location>
        <begin position="1"/>
        <end position="23"/>
    </location>
</feature>
<dbReference type="Pfam" id="PF07589">
    <property type="entry name" value="PEP-CTERM"/>
    <property type="match status" value="1"/>
</dbReference>
<evidence type="ECO:0000313" key="4">
    <source>
        <dbReference type="Proteomes" id="UP000464178"/>
    </source>
</evidence>
<keyword evidence="4" id="KW-1185">Reference proteome</keyword>
<protein>
    <submittedName>
        <fullName evidence="3">: VPEP</fullName>
    </submittedName>
</protein>
<accession>A0A6P2CZL7</accession>